<dbReference type="AlphaFoldDB" id="A0A388LFY0"/>
<keyword evidence="6 8" id="KW-0326">Glycosidase</keyword>
<protein>
    <recommendedName>
        <fullName evidence="10">Endoglucanase</fullName>
        <ecNumber evidence="10">3.2.1.4</ecNumber>
    </recommendedName>
</protein>
<proteinExistence type="inferred from homology"/>
<dbReference type="InterPro" id="IPR033126">
    <property type="entry name" value="Glyco_hydro_9_Asp/Glu_AS"/>
</dbReference>
<dbReference type="PANTHER" id="PTHR22298">
    <property type="entry name" value="ENDO-1,4-BETA-GLUCANASE"/>
    <property type="match status" value="1"/>
</dbReference>
<dbReference type="STRING" id="69332.A0A388LFY0"/>
<evidence type="ECO:0000256" key="10">
    <source>
        <dbReference type="RuleBase" id="RU361166"/>
    </source>
</evidence>
<evidence type="ECO:0000313" key="13">
    <source>
        <dbReference type="Proteomes" id="UP000265515"/>
    </source>
</evidence>
<dbReference type="PROSITE" id="PS00698">
    <property type="entry name" value="GH9_3"/>
    <property type="match status" value="1"/>
</dbReference>
<dbReference type="InterPro" id="IPR012341">
    <property type="entry name" value="6hp_glycosidase-like_sf"/>
</dbReference>
<sequence>MAAGFGAVGPITGVAGVGANLTITGNLTLTSPIGGFNTTFTAGVGGSASVAAWPIDYGEALQKSILYFEAQRSGKLPRPSRFSWRGDSALTDGQDVLKDLTGGYYDAGDLVKFGLPMAFSMKLLAWGVLEFASDYGAELGNALEAIKWGTDYFLKCWDNAAQELYIQVGDGNIDHKCWVRPEMMTAPRPSLKISPTKPGADVAGQTSAALAAASLVFKAVDPVYSDQLLTAARQICAFAMTYRGKYSDSIPEVKKFYTSTSGDVDEVLACNAWLLRATGEAQYLAYVTAPVIVNSLKFGPECSWDDNNAAAQVLLATVASAAFVAGNTVVANMLAPYTAIADRYVCFVASQAPKTPGGLHWMLEWAPNQYVGTATLLSLIYTNRVVTPLTCGLTSDQVHSWVDSQAQYILGKNPLKMSYMVGYGVSYPQRVHHRGASIADPVSPAGSVLPSDVFSCNGGWDAWYYIDRANPNVLIGAIVGGPDFKDGFLDGRDNYQQNEATIYINAAFAGVFARLCRK</sequence>
<accession>A0A388LFY0</accession>
<comment type="caution">
    <text evidence="12">The sequence shown here is derived from an EMBL/GenBank/DDBJ whole genome shotgun (WGS) entry which is preliminary data.</text>
</comment>
<dbReference type="Pfam" id="PF00759">
    <property type="entry name" value="Glyco_hydro_9"/>
    <property type="match status" value="1"/>
</dbReference>
<dbReference type="EC" id="3.2.1.4" evidence="10"/>
<reference evidence="12 13" key="1">
    <citation type="journal article" date="2018" name="Cell">
        <title>The Chara Genome: Secondary Complexity and Implications for Plant Terrestrialization.</title>
        <authorList>
            <person name="Nishiyama T."/>
            <person name="Sakayama H."/>
            <person name="Vries J.D."/>
            <person name="Buschmann H."/>
            <person name="Saint-Marcoux D."/>
            <person name="Ullrich K.K."/>
            <person name="Haas F.B."/>
            <person name="Vanderstraeten L."/>
            <person name="Becker D."/>
            <person name="Lang D."/>
            <person name="Vosolsobe S."/>
            <person name="Rombauts S."/>
            <person name="Wilhelmsson P.K.I."/>
            <person name="Janitza P."/>
            <person name="Kern R."/>
            <person name="Heyl A."/>
            <person name="Rumpler F."/>
            <person name="Villalobos L.I.A.C."/>
            <person name="Clay J.M."/>
            <person name="Skokan R."/>
            <person name="Toyoda A."/>
            <person name="Suzuki Y."/>
            <person name="Kagoshima H."/>
            <person name="Schijlen E."/>
            <person name="Tajeshwar N."/>
            <person name="Catarino B."/>
            <person name="Hetherington A.J."/>
            <person name="Saltykova A."/>
            <person name="Bonnot C."/>
            <person name="Breuninger H."/>
            <person name="Symeonidi A."/>
            <person name="Radhakrishnan G.V."/>
            <person name="Van Nieuwerburgh F."/>
            <person name="Deforce D."/>
            <person name="Chang C."/>
            <person name="Karol K.G."/>
            <person name="Hedrich R."/>
            <person name="Ulvskov P."/>
            <person name="Glockner G."/>
            <person name="Delwiche C.F."/>
            <person name="Petrasek J."/>
            <person name="Van de Peer Y."/>
            <person name="Friml J."/>
            <person name="Beilby M."/>
            <person name="Dolan L."/>
            <person name="Kohara Y."/>
            <person name="Sugano S."/>
            <person name="Fujiyama A."/>
            <person name="Delaux P.-M."/>
            <person name="Quint M."/>
            <person name="TheiBen G."/>
            <person name="Hagemann M."/>
            <person name="Harholt J."/>
            <person name="Dunand C."/>
            <person name="Zachgo S."/>
            <person name="Langdale J."/>
            <person name="Maumus F."/>
            <person name="Straeten D.V.D."/>
            <person name="Gould S.B."/>
            <person name="Rensing S.A."/>
        </authorList>
    </citation>
    <scope>NUCLEOTIDE SEQUENCE [LARGE SCALE GENOMIC DNA]</scope>
    <source>
        <strain evidence="12 13">S276</strain>
    </source>
</reference>
<evidence type="ECO:0000256" key="3">
    <source>
        <dbReference type="ARBA" id="ARBA00022801"/>
    </source>
</evidence>
<evidence type="ECO:0000256" key="1">
    <source>
        <dbReference type="ARBA" id="ARBA00000966"/>
    </source>
</evidence>
<dbReference type="Proteomes" id="UP000265515">
    <property type="component" value="Unassembled WGS sequence"/>
</dbReference>
<dbReference type="OrthoDB" id="10257085at2759"/>
<gene>
    <name evidence="12" type="ORF">CBR_g31886</name>
</gene>
<dbReference type="InterPro" id="IPR008928">
    <property type="entry name" value="6-hairpin_glycosidase_sf"/>
</dbReference>
<evidence type="ECO:0000256" key="4">
    <source>
        <dbReference type="ARBA" id="ARBA00023001"/>
    </source>
</evidence>
<evidence type="ECO:0000256" key="8">
    <source>
        <dbReference type="PROSITE-ProRule" id="PRU10059"/>
    </source>
</evidence>
<feature type="domain" description="Glycoside hydrolase family 9" evidence="11">
    <location>
        <begin position="57"/>
        <end position="511"/>
    </location>
</feature>
<dbReference type="GO" id="GO:0008810">
    <property type="term" value="F:cellulase activity"/>
    <property type="evidence" value="ECO:0007669"/>
    <property type="project" value="UniProtKB-EC"/>
</dbReference>
<feature type="active site" evidence="9">
    <location>
        <position position="499"/>
    </location>
</feature>
<feature type="active site" evidence="9">
    <location>
        <position position="490"/>
    </location>
</feature>
<dbReference type="PROSITE" id="PS00592">
    <property type="entry name" value="GH9_2"/>
    <property type="match status" value="1"/>
</dbReference>
<name>A0A388LFY0_CHABU</name>
<dbReference type="InterPro" id="IPR001701">
    <property type="entry name" value="Glyco_hydro_9"/>
</dbReference>
<keyword evidence="13" id="KW-1185">Reference proteome</keyword>
<dbReference type="EMBL" id="BFEA01000367">
    <property type="protein sequence ID" value="GBG81214.1"/>
    <property type="molecule type" value="Genomic_DNA"/>
</dbReference>
<dbReference type="SUPFAM" id="SSF48208">
    <property type="entry name" value="Six-hairpin glycosidases"/>
    <property type="match status" value="1"/>
</dbReference>
<comment type="similarity">
    <text evidence="2 8 10">Belongs to the glycosyl hydrolase 9 (cellulase E) family.</text>
</comment>
<keyword evidence="3 8" id="KW-0378">Hydrolase</keyword>
<evidence type="ECO:0000256" key="9">
    <source>
        <dbReference type="PROSITE-ProRule" id="PRU10060"/>
    </source>
</evidence>
<evidence type="ECO:0000256" key="7">
    <source>
        <dbReference type="ARBA" id="ARBA00023326"/>
    </source>
</evidence>
<evidence type="ECO:0000256" key="6">
    <source>
        <dbReference type="ARBA" id="ARBA00023295"/>
    </source>
</evidence>
<evidence type="ECO:0000259" key="11">
    <source>
        <dbReference type="Pfam" id="PF00759"/>
    </source>
</evidence>
<dbReference type="Gramene" id="GBG81214">
    <property type="protein sequence ID" value="GBG81214"/>
    <property type="gene ID" value="CBR_g31886"/>
</dbReference>
<evidence type="ECO:0000313" key="12">
    <source>
        <dbReference type="EMBL" id="GBG81214.1"/>
    </source>
</evidence>
<keyword evidence="7 8" id="KW-0624">Polysaccharide degradation</keyword>
<evidence type="ECO:0000256" key="5">
    <source>
        <dbReference type="ARBA" id="ARBA00023277"/>
    </source>
</evidence>
<feature type="active site" evidence="8">
    <location>
        <position position="432"/>
    </location>
</feature>
<keyword evidence="5 8" id="KW-0119">Carbohydrate metabolism</keyword>
<keyword evidence="4 10" id="KW-0136">Cellulose degradation</keyword>
<organism evidence="12 13">
    <name type="scientific">Chara braunii</name>
    <name type="common">Braun's stonewort</name>
    <dbReference type="NCBI Taxonomy" id="69332"/>
    <lineage>
        <taxon>Eukaryota</taxon>
        <taxon>Viridiplantae</taxon>
        <taxon>Streptophyta</taxon>
        <taxon>Charophyceae</taxon>
        <taxon>Charales</taxon>
        <taxon>Characeae</taxon>
        <taxon>Chara</taxon>
    </lineage>
</organism>
<evidence type="ECO:0000256" key="2">
    <source>
        <dbReference type="ARBA" id="ARBA00007072"/>
    </source>
</evidence>
<dbReference type="Gene3D" id="1.50.10.10">
    <property type="match status" value="1"/>
</dbReference>
<dbReference type="GO" id="GO:0030245">
    <property type="term" value="P:cellulose catabolic process"/>
    <property type="evidence" value="ECO:0007669"/>
    <property type="project" value="UniProtKB-KW"/>
</dbReference>
<dbReference type="InterPro" id="IPR018221">
    <property type="entry name" value="Glyco_hydro_9_His_AS"/>
</dbReference>
<comment type="catalytic activity">
    <reaction evidence="1 10">
        <text>Endohydrolysis of (1-&gt;4)-beta-D-glucosidic linkages in cellulose, lichenin and cereal beta-D-glucans.</text>
        <dbReference type="EC" id="3.2.1.4"/>
    </reaction>
</comment>